<dbReference type="KEGG" id="crq:GCK72_011127"/>
<comment type="caution">
    <text evidence="1">The sequence shown here is derived from an EMBL/GenBank/DDBJ whole genome shotgun (WGS) entry which is preliminary data.</text>
</comment>
<protein>
    <submittedName>
        <fullName evidence="1">Uncharacterized protein</fullName>
    </submittedName>
</protein>
<dbReference type="AlphaFoldDB" id="A0A6A5H7U0"/>
<dbReference type="RefSeq" id="XP_053587815.1">
    <property type="nucleotide sequence ID" value="XM_053728238.1"/>
</dbReference>
<dbReference type="Proteomes" id="UP000483820">
    <property type="component" value="Chromosome III"/>
</dbReference>
<dbReference type="EMBL" id="WUAV01000003">
    <property type="protein sequence ID" value="KAF1762864.1"/>
    <property type="molecule type" value="Genomic_DNA"/>
</dbReference>
<evidence type="ECO:0000313" key="2">
    <source>
        <dbReference type="Proteomes" id="UP000483820"/>
    </source>
</evidence>
<name>A0A6A5H7U0_CAERE</name>
<sequence>MARRRNTEADHEEFIIVIGEVARSATLGDVSKCTYFSGHCKTPEATIAWSESTPFRMCRYETLGQTHGSPRTPNVLGNLPRYEIHDAVRSKQYAGKDMTEGPKGVYRSASLGENAENYTAWFGGKEVEHDEFIIVVGEVASFDGDATISTLGDTSKCSYSSGNCKTAEATVVWSESSPYRACKYQKMTSVDAFITDKHIAVPELKMFSTISQDMRFTEQEAKSCLVDLWNPDYVRMKQEHHRHKRVAYLRLGGPNNTTIAISLGEKFATPLIYKYFKVDAL</sequence>
<organism evidence="1 2">
    <name type="scientific">Caenorhabditis remanei</name>
    <name type="common">Caenorhabditis vulgaris</name>
    <dbReference type="NCBI Taxonomy" id="31234"/>
    <lineage>
        <taxon>Eukaryota</taxon>
        <taxon>Metazoa</taxon>
        <taxon>Ecdysozoa</taxon>
        <taxon>Nematoda</taxon>
        <taxon>Chromadorea</taxon>
        <taxon>Rhabditida</taxon>
        <taxon>Rhabditina</taxon>
        <taxon>Rhabditomorpha</taxon>
        <taxon>Rhabditoidea</taxon>
        <taxon>Rhabditidae</taxon>
        <taxon>Peloderinae</taxon>
        <taxon>Caenorhabditis</taxon>
    </lineage>
</organism>
<accession>A0A6A5H7U0</accession>
<dbReference type="GeneID" id="78775098"/>
<dbReference type="CTD" id="78775098"/>
<evidence type="ECO:0000313" key="1">
    <source>
        <dbReference type="EMBL" id="KAF1762864.1"/>
    </source>
</evidence>
<gene>
    <name evidence="1" type="ORF">GCK72_011127</name>
</gene>
<proteinExistence type="predicted"/>
<reference evidence="1 2" key="1">
    <citation type="submission" date="2019-12" db="EMBL/GenBank/DDBJ databases">
        <title>Chromosome-level assembly of the Caenorhabditis remanei genome.</title>
        <authorList>
            <person name="Teterina A.A."/>
            <person name="Willis J.H."/>
            <person name="Phillips P.C."/>
        </authorList>
    </citation>
    <scope>NUCLEOTIDE SEQUENCE [LARGE SCALE GENOMIC DNA]</scope>
    <source>
        <strain evidence="1 2">PX506</strain>
        <tissue evidence="1">Whole organism</tissue>
    </source>
</reference>